<feature type="transmembrane region" description="Helical" evidence="1">
    <location>
        <begin position="72"/>
        <end position="95"/>
    </location>
</feature>
<dbReference type="EMBL" id="CABFNQ020000462">
    <property type="protein sequence ID" value="CAH0016456.1"/>
    <property type="molecule type" value="Genomic_DNA"/>
</dbReference>
<evidence type="ECO:0000256" key="1">
    <source>
        <dbReference type="SAM" id="Phobius"/>
    </source>
</evidence>
<keyword evidence="1" id="KW-0812">Transmembrane</keyword>
<dbReference type="AlphaFoldDB" id="A0A9N9V457"/>
<protein>
    <submittedName>
        <fullName evidence="2">Uncharacterized protein</fullName>
    </submittedName>
</protein>
<feature type="non-terminal residue" evidence="2">
    <location>
        <position position="1"/>
    </location>
</feature>
<organism evidence="2 3">
    <name type="scientific">Clonostachys rhizophaga</name>
    <dbReference type="NCBI Taxonomy" id="160324"/>
    <lineage>
        <taxon>Eukaryota</taxon>
        <taxon>Fungi</taxon>
        <taxon>Dikarya</taxon>
        <taxon>Ascomycota</taxon>
        <taxon>Pezizomycotina</taxon>
        <taxon>Sordariomycetes</taxon>
        <taxon>Hypocreomycetidae</taxon>
        <taxon>Hypocreales</taxon>
        <taxon>Bionectriaceae</taxon>
        <taxon>Clonostachys</taxon>
    </lineage>
</organism>
<keyword evidence="3" id="KW-1185">Reference proteome</keyword>
<sequence>EEKSKAVLVAILWSSAFLHRTFITPPRAHSATPLQSTVYWLLCFLSSQIHDSTSASIHGRHTQTAAMKKNDVIAIIVIILFLVLAGVAFGIATLVHQFRRQTDGSHSGSSGSSSSSDD</sequence>
<accession>A0A9N9V457</accession>
<dbReference type="OrthoDB" id="10413168at2759"/>
<reference evidence="2" key="1">
    <citation type="submission" date="2021-10" db="EMBL/GenBank/DDBJ databases">
        <authorList>
            <person name="Piombo E."/>
        </authorList>
    </citation>
    <scope>NUCLEOTIDE SEQUENCE</scope>
</reference>
<name>A0A9N9V457_9HYPO</name>
<evidence type="ECO:0000313" key="3">
    <source>
        <dbReference type="Proteomes" id="UP000696573"/>
    </source>
</evidence>
<comment type="caution">
    <text evidence="2">The sequence shown here is derived from an EMBL/GenBank/DDBJ whole genome shotgun (WGS) entry which is preliminary data.</text>
</comment>
<dbReference type="Proteomes" id="UP000696573">
    <property type="component" value="Unassembled WGS sequence"/>
</dbReference>
<keyword evidence="1" id="KW-0472">Membrane</keyword>
<proteinExistence type="predicted"/>
<keyword evidence="1" id="KW-1133">Transmembrane helix</keyword>
<evidence type="ECO:0000313" key="2">
    <source>
        <dbReference type="EMBL" id="CAH0016456.1"/>
    </source>
</evidence>
<gene>
    <name evidence="2" type="ORF">CRHIZ90672A_00015598</name>
</gene>